<dbReference type="RefSeq" id="WP_078978427.1">
    <property type="nucleotide sequence ID" value="NZ_MWQN01000001.1"/>
</dbReference>
<dbReference type="Proteomes" id="UP000190037">
    <property type="component" value="Unassembled WGS sequence"/>
</dbReference>
<sequence>MTLLSLLRTLAEDAADAADVRANDDTAEVVAQVRADFLKHADSLAAKTLGAIPADALTWVYDEFAPEGVEGADVWLGDRTRLRYEYRDDTERTTFRLIRECVCCGGTAVVNVTCLADLTGHLNDECWTGENP</sequence>
<protein>
    <submittedName>
        <fullName evidence="1">Uncharacterized protein</fullName>
    </submittedName>
</protein>
<accession>A0A1T3P517</accession>
<organism evidence="1 2">
    <name type="scientific">Embleya scabrispora</name>
    <dbReference type="NCBI Taxonomy" id="159449"/>
    <lineage>
        <taxon>Bacteria</taxon>
        <taxon>Bacillati</taxon>
        <taxon>Actinomycetota</taxon>
        <taxon>Actinomycetes</taxon>
        <taxon>Kitasatosporales</taxon>
        <taxon>Streptomycetaceae</taxon>
        <taxon>Embleya</taxon>
    </lineage>
</organism>
<proteinExistence type="predicted"/>
<evidence type="ECO:0000313" key="2">
    <source>
        <dbReference type="Proteomes" id="UP000190037"/>
    </source>
</evidence>
<dbReference type="STRING" id="159449.B4N89_27280"/>
<comment type="caution">
    <text evidence="1">The sequence shown here is derived from an EMBL/GenBank/DDBJ whole genome shotgun (WGS) entry which is preliminary data.</text>
</comment>
<name>A0A1T3P517_9ACTN</name>
<keyword evidence="2" id="KW-1185">Reference proteome</keyword>
<reference evidence="1 2" key="1">
    <citation type="submission" date="2017-03" db="EMBL/GenBank/DDBJ databases">
        <title>Draft genome sequence of Streptomyces scabrisporus NF3, endophyte isolated from Amphipterygium adstringens.</title>
        <authorList>
            <person name="Vazquez M."/>
            <person name="Ceapa C.D."/>
            <person name="Rodriguez Luna D."/>
            <person name="Sanchez Esquivel S."/>
        </authorList>
    </citation>
    <scope>NUCLEOTIDE SEQUENCE [LARGE SCALE GENOMIC DNA]</scope>
    <source>
        <strain evidence="1 2">NF3</strain>
    </source>
</reference>
<dbReference type="EMBL" id="MWQN01000001">
    <property type="protein sequence ID" value="OPC84134.1"/>
    <property type="molecule type" value="Genomic_DNA"/>
</dbReference>
<evidence type="ECO:0000313" key="1">
    <source>
        <dbReference type="EMBL" id="OPC84134.1"/>
    </source>
</evidence>
<gene>
    <name evidence="1" type="ORF">B4N89_27280</name>
</gene>
<dbReference type="AlphaFoldDB" id="A0A1T3P517"/>